<name>A0ABQ9TPL1_SAGOE</name>
<sequence length="90" mass="9979">MSPFGVEEREKPLSVLSDPELLWFCCSDPALEVTVDEDVDEERVFSLKSVMTVTLPTVTANCCAVLLSTFFSRGLEEVVGWRTVLPPAEN</sequence>
<accession>A0ABQ9TPL1</accession>
<dbReference type="EMBL" id="JASSZA010000020">
    <property type="protein sequence ID" value="KAK2086703.1"/>
    <property type="molecule type" value="Genomic_DNA"/>
</dbReference>
<reference evidence="1 2" key="1">
    <citation type="submission" date="2023-05" db="EMBL/GenBank/DDBJ databases">
        <title>B98-5 Cell Line De Novo Hybrid Assembly: An Optical Mapping Approach.</title>
        <authorList>
            <person name="Kananen K."/>
            <person name="Auerbach J.A."/>
            <person name="Kautto E."/>
            <person name="Blachly J.S."/>
        </authorList>
    </citation>
    <scope>NUCLEOTIDE SEQUENCE [LARGE SCALE GENOMIC DNA]</scope>
    <source>
        <strain evidence="1">B95-8</strain>
        <tissue evidence="1">Cell line</tissue>
    </source>
</reference>
<organism evidence="1 2">
    <name type="scientific">Saguinus oedipus</name>
    <name type="common">Cotton-top tamarin</name>
    <name type="synonym">Oedipomidas oedipus</name>
    <dbReference type="NCBI Taxonomy" id="9490"/>
    <lineage>
        <taxon>Eukaryota</taxon>
        <taxon>Metazoa</taxon>
        <taxon>Chordata</taxon>
        <taxon>Craniata</taxon>
        <taxon>Vertebrata</taxon>
        <taxon>Euteleostomi</taxon>
        <taxon>Mammalia</taxon>
        <taxon>Eutheria</taxon>
        <taxon>Euarchontoglires</taxon>
        <taxon>Primates</taxon>
        <taxon>Haplorrhini</taxon>
        <taxon>Platyrrhini</taxon>
        <taxon>Cebidae</taxon>
        <taxon>Callitrichinae</taxon>
        <taxon>Saguinus</taxon>
    </lineage>
</organism>
<dbReference type="Proteomes" id="UP001266305">
    <property type="component" value="Unassembled WGS sequence"/>
</dbReference>
<evidence type="ECO:0000313" key="1">
    <source>
        <dbReference type="EMBL" id="KAK2086703.1"/>
    </source>
</evidence>
<gene>
    <name evidence="1" type="ORF">P7K49_036128</name>
</gene>
<protein>
    <submittedName>
        <fullName evidence="1">Uncharacterized protein</fullName>
    </submittedName>
</protein>
<keyword evidence="2" id="KW-1185">Reference proteome</keyword>
<comment type="caution">
    <text evidence="1">The sequence shown here is derived from an EMBL/GenBank/DDBJ whole genome shotgun (WGS) entry which is preliminary data.</text>
</comment>
<proteinExistence type="predicted"/>
<evidence type="ECO:0000313" key="2">
    <source>
        <dbReference type="Proteomes" id="UP001266305"/>
    </source>
</evidence>